<dbReference type="SMART" id="SM00220">
    <property type="entry name" value="S_TKc"/>
    <property type="match status" value="1"/>
</dbReference>
<dbReference type="WBParaSite" id="PDA_v2.g21604.t1">
    <property type="protein sequence ID" value="PDA_v2.g21604.t1"/>
    <property type="gene ID" value="PDA_v2.g21604"/>
</dbReference>
<keyword evidence="2" id="KW-1185">Reference proteome</keyword>
<dbReference type="InterPro" id="IPR011009">
    <property type="entry name" value="Kinase-like_dom_sf"/>
</dbReference>
<dbReference type="GO" id="GO:0005524">
    <property type="term" value="F:ATP binding"/>
    <property type="evidence" value="ECO:0007669"/>
    <property type="project" value="InterPro"/>
</dbReference>
<organism evidence="2 3">
    <name type="scientific">Panagrolaimus davidi</name>
    <dbReference type="NCBI Taxonomy" id="227884"/>
    <lineage>
        <taxon>Eukaryota</taxon>
        <taxon>Metazoa</taxon>
        <taxon>Ecdysozoa</taxon>
        <taxon>Nematoda</taxon>
        <taxon>Chromadorea</taxon>
        <taxon>Rhabditida</taxon>
        <taxon>Tylenchina</taxon>
        <taxon>Panagrolaimomorpha</taxon>
        <taxon>Panagrolaimoidea</taxon>
        <taxon>Panagrolaimidae</taxon>
        <taxon>Panagrolaimus</taxon>
    </lineage>
</organism>
<feature type="domain" description="Protein kinase" evidence="1">
    <location>
        <begin position="15"/>
        <end position="215"/>
    </location>
</feature>
<accession>A0A914Q375</accession>
<evidence type="ECO:0000313" key="3">
    <source>
        <dbReference type="WBParaSite" id="PDA_v2.g21604.t1"/>
    </source>
</evidence>
<sequence length="215" mass="24610">MVRINLAQEEYDLSLKDKDRLTYGSSGDIFPAVCVATKKRYVIKMFYKGLNKKAENEKLCYEVLQNCPNVAECKAMDIYQGRVCLVLERGGCDLAAHFQANGSLNEIRKRFFEVFFGVKNIHEKEIFHNDLQLQNVIMVDQDGEKIAKIIDFGKSVINGVVDQHKDVFQAGNMLKEALQLYGYQVPAFVNLMIGTPQKRPSMEIVLEDNWFTLKD</sequence>
<dbReference type="Gene3D" id="3.30.200.20">
    <property type="entry name" value="Phosphorylase Kinase, domain 1"/>
    <property type="match status" value="1"/>
</dbReference>
<dbReference type="PANTHER" id="PTHR44167">
    <property type="entry name" value="OVARIAN-SPECIFIC SERINE/THREONINE-PROTEIN KINASE LOK-RELATED"/>
    <property type="match status" value="1"/>
</dbReference>
<proteinExistence type="predicted"/>
<reference evidence="3" key="1">
    <citation type="submission" date="2022-11" db="UniProtKB">
        <authorList>
            <consortium name="WormBaseParasite"/>
        </authorList>
    </citation>
    <scope>IDENTIFICATION</scope>
</reference>
<dbReference type="Pfam" id="PF00069">
    <property type="entry name" value="Pkinase"/>
    <property type="match status" value="1"/>
</dbReference>
<dbReference type="GO" id="GO:0005634">
    <property type="term" value="C:nucleus"/>
    <property type="evidence" value="ECO:0007669"/>
    <property type="project" value="TreeGrafter"/>
</dbReference>
<evidence type="ECO:0000259" key="1">
    <source>
        <dbReference type="PROSITE" id="PS50011"/>
    </source>
</evidence>
<dbReference type="SUPFAM" id="SSF56112">
    <property type="entry name" value="Protein kinase-like (PK-like)"/>
    <property type="match status" value="1"/>
</dbReference>
<dbReference type="Gene3D" id="1.10.510.10">
    <property type="entry name" value="Transferase(Phosphotransferase) domain 1"/>
    <property type="match status" value="1"/>
</dbReference>
<evidence type="ECO:0000313" key="2">
    <source>
        <dbReference type="Proteomes" id="UP000887578"/>
    </source>
</evidence>
<dbReference type="PANTHER" id="PTHR44167:SF24">
    <property type="entry name" value="SERINE_THREONINE-PROTEIN KINASE CHK2"/>
    <property type="match status" value="1"/>
</dbReference>
<dbReference type="AlphaFoldDB" id="A0A914Q375"/>
<dbReference type="GO" id="GO:0004674">
    <property type="term" value="F:protein serine/threonine kinase activity"/>
    <property type="evidence" value="ECO:0007669"/>
    <property type="project" value="TreeGrafter"/>
</dbReference>
<dbReference type="PROSITE" id="PS50011">
    <property type="entry name" value="PROTEIN_KINASE_DOM"/>
    <property type="match status" value="1"/>
</dbReference>
<dbReference type="Proteomes" id="UP000887578">
    <property type="component" value="Unplaced"/>
</dbReference>
<dbReference type="GO" id="GO:0044773">
    <property type="term" value="P:mitotic DNA damage checkpoint signaling"/>
    <property type="evidence" value="ECO:0007669"/>
    <property type="project" value="TreeGrafter"/>
</dbReference>
<protein>
    <submittedName>
        <fullName evidence="3">Protein kinase domain-containing protein</fullName>
    </submittedName>
</protein>
<dbReference type="InterPro" id="IPR000719">
    <property type="entry name" value="Prot_kinase_dom"/>
</dbReference>
<name>A0A914Q375_9BILA</name>
<dbReference type="GO" id="GO:0005737">
    <property type="term" value="C:cytoplasm"/>
    <property type="evidence" value="ECO:0007669"/>
    <property type="project" value="TreeGrafter"/>
</dbReference>